<gene>
    <name evidence="2" type="ORF">Vau01_075640</name>
</gene>
<proteinExistence type="predicted"/>
<feature type="region of interest" description="Disordered" evidence="1">
    <location>
        <begin position="127"/>
        <end position="160"/>
    </location>
</feature>
<evidence type="ECO:0000256" key="1">
    <source>
        <dbReference type="SAM" id="MobiDB-lite"/>
    </source>
</evidence>
<accession>A0A8J3ZBZ3</accession>
<sequence length="192" mass="20842">MLISETNPLLTSMLHHAGVRPGKAAAADVLTTVEVFRRFAAIPVDDAASPEDDGDGILAQYGTFDFDGVLEFWADLTRQFIEAEDEDVMWQLRCTLHWTPTVETEALGSGVLWSFRHASRRLLRRGSRPSRLGMGAGGRTGPSTPHHQTRADLNALNGTNQIGVDRADRSGVRSVVIDACPSYRAPSAATQA</sequence>
<evidence type="ECO:0000313" key="2">
    <source>
        <dbReference type="EMBL" id="GIJ60048.1"/>
    </source>
</evidence>
<dbReference type="AlphaFoldDB" id="A0A8J3ZBZ3"/>
<organism evidence="2 3">
    <name type="scientific">Virgisporangium aurantiacum</name>
    <dbReference type="NCBI Taxonomy" id="175570"/>
    <lineage>
        <taxon>Bacteria</taxon>
        <taxon>Bacillati</taxon>
        <taxon>Actinomycetota</taxon>
        <taxon>Actinomycetes</taxon>
        <taxon>Micromonosporales</taxon>
        <taxon>Micromonosporaceae</taxon>
        <taxon>Virgisporangium</taxon>
    </lineage>
</organism>
<dbReference type="Proteomes" id="UP000612585">
    <property type="component" value="Unassembled WGS sequence"/>
</dbReference>
<reference evidence="2" key="1">
    <citation type="submission" date="2021-01" db="EMBL/GenBank/DDBJ databases">
        <title>Whole genome shotgun sequence of Virgisporangium aurantiacum NBRC 16421.</title>
        <authorList>
            <person name="Komaki H."/>
            <person name="Tamura T."/>
        </authorList>
    </citation>
    <scope>NUCLEOTIDE SEQUENCE</scope>
    <source>
        <strain evidence="2">NBRC 16421</strain>
    </source>
</reference>
<name>A0A8J3ZBZ3_9ACTN</name>
<comment type="caution">
    <text evidence="2">The sequence shown here is derived from an EMBL/GenBank/DDBJ whole genome shotgun (WGS) entry which is preliminary data.</text>
</comment>
<dbReference type="EMBL" id="BOPG01000049">
    <property type="protein sequence ID" value="GIJ60048.1"/>
    <property type="molecule type" value="Genomic_DNA"/>
</dbReference>
<keyword evidence="3" id="KW-1185">Reference proteome</keyword>
<evidence type="ECO:0000313" key="3">
    <source>
        <dbReference type="Proteomes" id="UP000612585"/>
    </source>
</evidence>
<protein>
    <submittedName>
        <fullName evidence="2">Uncharacterized protein</fullName>
    </submittedName>
</protein>